<evidence type="ECO:0000313" key="9">
    <source>
        <dbReference type="EMBL" id="SMC02258.1"/>
    </source>
</evidence>
<feature type="transmembrane region" description="Helical" evidence="7">
    <location>
        <begin position="21"/>
        <end position="44"/>
    </location>
</feature>
<gene>
    <name evidence="9" type="ORF">SAMN00768000_0478</name>
</gene>
<feature type="transmembrane region" description="Helical" evidence="7">
    <location>
        <begin position="140"/>
        <end position="165"/>
    </location>
</feature>
<dbReference type="OrthoDB" id="102502at2"/>
<evidence type="ECO:0000313" key="10">
    <source>
        <dbReference type="Proteomes" id="UP000192660"/>
    </source>
</evidence>
<organism evidence="9 10">
    <name type="scientific">Sulfobacillus thermosulfidooxidans (strain DSM 9293 / VKM B-1269 / AT-1)</name>
    <dbReference type="NCBI Taxonomy" id="929705"/>
    <lineage>
        <taxon>Bacteria</taxon>
        <taxon>Bacillati</taxon>
        <taxon>Bacillota</taxon>
        <taxon>Clostridia</taxon>
        <taxon>Eubacteriales</taxon>
        <taxon>Clostridiales Family XVII. Incertae Sedis</taxon>
        <taxon>Sulfobacillus</taxon>
    </lineage>
</organism>
<dbReference type="Pfam" id="PF07690">
    <property type="entry name" value="MFS_1"/>
    <property type="match status" value="1"/>
</dbReference>
<dbReference type="InterPro" id="IPR020846">
    <property type="entry name" value="MFS_dom"/>
</dbReference>
<dbReference type="InterPro" id="IPR005829">
    <property type="entry name" value="Sugar_transporter_CS"/>
</dbReference>
<dbReference type="PROSITE" id="PS50850">
    <property type="entry name" value="MFS"/>
    <property type="match status" value="1"/>
</dbReference>
<dbReference type="InterPro" id="IPR004638">
    <property type="entry name" value="EmrB-like"/>
</dbReference>
<feature type="transmembrane region" description="Helical" evidence="7">
    <location>
        <begin position="269"/>
        <end position="293"/>
    </location>
</feature>
<feature type="transmembrane region" description="Helical" evidence="7">
    <location>
        <begin position="81"/>
        <end position="100"/>
    </location>
</feature>
<sequence length="489" mass="52653">MTTRATLPAHYKWWALSATSLGMFMAMLNGTTLLVALPTLIRVLHMSSLLAIWVMLAYMVTQTVLVLTVGRFSDMYGRKRWYVAGFGLFTVASLAAGFSPNGQTLLAIRALQAVGGSLVMGNSTAIVADAFPRQQLGLALGINSIVIALGQIAGPVLGGLLVTWFNWHWVFWFNVPIGIIGTFWASHLLRDLTPPERHQRIDYWGNFTYMLSLLGVLIAITWGGLRGWNSPVVYTGLATAVVGFYVFIRWEKVVTDPLLKLRLFHIRAFAMGNLSNFFIAMGRGAIVLLFIFYFQGARGDNALQAGISVIPMAIAMGLTAPVSGWLSDRMGARILATLGALIMAISLLGFALTISLSTPYVIIAMWLTIAGVGNGLFNSPNTSAIMGTVAPEERGIAASTRTMLLNTGNVFSVGMVLALVAATVPPSIMLAIFAGEPTAVNAQGLVHFVHGLNWAFVFMALMALISACLSFLRGHQSPALVEQSQSAVH</sequence>
<feature type="transmembrane region" description="Helical" evidence="7">
    <location>
        <begin position="231"/>
        <end position="248"/>
    </location>
</feature>
<dbReference type="GO" id="GO:0022857">
    <property type="term" value="F:transmembrane transporter activity"/>
    <property type="evidence" value="ECO:0007669"/>
    <property type="project" value="InterPro"/>
</dbReference>
<evidence type="ECO:0000256" key="6">
    <source>
        <dbReference type="ARBA" id="ARBA00023136"/>
    </source>
</evidence>
<accession>A0A1W1W7K7</accession>
<evidence type="ECO:0000256" key="1">
    <source>
        <dbReference type="ARBA" id="ARBA00004651"/>
    </source>
</evidence>
<dbReference type="PANTHER" id="PTHR42718:SF46">
    <property type="entry name" value="BLR6921 PROTEIN"/>
    <property type="match status" value="1"/>
</dbReference>
<feature type="transmembrane region" description="Helical" evidence="7">
    <location>
        <begin position="410"/>
        <end position="434"/>
    </location>
</feature>
<dbReference type="Proteomes" id="UP000192660">
    <property type="component" value="Unassembled WGS sequence"/>
</dbReference>
<feature type="domain" description="Major facilitator superfamily (MFS) profile" evidence="8">
    <location>
        <begin position="15"/>
        <end position="478"/>
    </location>
</feature>
<evidence type="ECO:0000256" key="5">
    <source>
        <dbReference type="ARBA" id="ARBA00022989"/>
    </source>
</evidence>
<evidence type="ECO:0000256" key="7">
    <source>
        <dbReference type="SAM" id="Phobius"/>
    </source>
</evidence>
<name>A0A1W1W7K7_SULTA</name>
<keyword evidence="3" id="KW-1003">Cell membrane</keyword>
<evidence type="ECO:0000259" key="8">
    <source>
        <dbReference type="PROSITE" id="PS50850"/>
    </source>
</evidence>
<protein>
    <submittedName>
        <fullName evidence="9">Drug resistance transporter, EmrB/QacA subfamily</fullName>
    </submittedName>
</protein>
<evidence type="ECO:0000256" key="2">
    <source>
        <dbReference type="ARBA" id="ARBA00022448"/>
    </source>
</evidence>
<feature type="transmembrane region" description="Helical" evidence="7">
    <location>
        <begin position="454"/>
        <end position="472"/>
    </location>
</feature>
<dbReference type="SUPFAM" id="SSF103473">
    <property type="entry name" value="MFS general substrate transporter"/>
    <property type="match status" value="1"/>
</dbReference>
<evidence type="ECO:0000256" key="3">
    <source>
        <dbReference type="ARBA" id="ARBA00022475"/>
    </source>
</evidence>
<feature type="transmembrane region" description="Helical" evidence="7">
    <location>
        <begin position="171"/>
        <end position="189"/>
    </location>
</feature>
<keyword evidence="5 7" id="KW-1133">Transmembrane helix</keyword>
<dbReference type="EMBL" id="FWWY01000001">
    <property type="protein sequence ID" value="SMC02258.1"/>
    <property type="molecule type" value="Genomic_DNA"/>
</dbReference>
<feature type="transmembrane region" description="Helical" evidence="7">
    <location>
        <begin position="360"/>
        <end position="377"/>
    </location>
</feature>
<feature type="transmembrane region" description="Helical" evidence="7">
    <location>
        <begin position="106"/>
        <end position="128"/>
    </location>
</feature>
<dbReference type="InterPro" id="IPR011701">
    <property type="entry name" value="MFS"/>
</dbReference>
<dbReference type="NCBIfam" id="TIGR00711">
    <property type="entry name" value="efflux_EmrB"/>
    <property type="match status" value="1"/>
</dbReference>
<dbReference type="CDD" id="cd17321">
    <property type="entry name" value="MFS_MMR_MDR_like"/>
    <property type="match status" value="1"/>
</dbReference>
<dbReference type="Gene3D" id="1.20.1250.20">
    <property type="entry name" value="MFS general substrate transporter like domains"/>
    <property type="match status" value="1"/>
</dbReference>
<dbReference type="PROSITE" id="PS00216">
    <property type="entry name" value="SUGAR_TRANSPORT_1"/>
    <property type="match status" value="1"/>
</dbReference>
<keyword evidence="10" id="KW-1185">Reference proteome</keyword>
<dbReference type="PANTHER" id="PTHR42718">
    <property type="entry name" value="MAJOR FACILITATOR SUPERFAMILY MULTIDRUG TRANSPORTER MFSC"/>
    <property type="match status" value="1"/>
</dbReference>
<proteinExistence type="predicted"/>
<dbReference type="RefSeq" id="WP_020376352.1">
    <property type="nucleotide sequence ID" value="NZ_FWWY01000001.1"/>
</dbReference>
<dbReference type="STRING" id="28034.BFX07_03275"/>
<evidence type="ECO:0000256" key="4">
    <source>
        <dbReference type="ARBA" id="ARBA00022692"/>
    </source>
</evidence>
<reference evidence="10" key="1">
    <citation type="submission" date="2017-04" db="EMBL/GenBank/DDBJ databases">
        <authorList>
            <person name="Varghese N."/>
            <person name="Submissions S."/>
        </authorList>
    </citation>
    <scope>NUCLEOTIDE SEQUENCE [LARGE SCALE GENOMIC DNA]</scope>
    <source>
        <strain evidence="10">DSM 9293</strain>
    </source>
</reference>
<feature type="transmembrane region" description="Helical" evidence="7">
    <location>
        <begin position="201"/>
        <end position="225"/>
    </location>
</feature>
<keyword evidence="6 7" id="KW-0472">Membrane</keyword>
<feature type="transmembrane region" description="Helical" evidence="7">
    <location>
        <begin position="334"/>
        <end position="354"/>
    </location>
</feature>
<keyword evidence="2" id="KW-0813">Transport</keyword>
<feature type="transmembrane region" description="Helical" evidence="7">
    <location>
        <begin position="305"/>
        <end position="327"/>
    </location>
</feature>
<dbReference type="AlphaFoldDB" id="A0A1W1W7K7"/>
<dbReference type="GO" id="GO:0005886">
    <property type="term" value="C:plasma membrane"/>
    <property type="evidence" value="ECO:0007669"/>
    <property type="project" value="UniProtKB-SubCell"/>
</dbReference>
<keyword evidence="4 7" id="KW-0812">Transmembrane</keyword>
<dbReference type="Gene3D" id="1.20.1720.10">
    <property type="entry name" value="Multidrug resistance protein D"/>
    <property type="match status" value="1"/>
</dbReference>
<dbReference type="InterPro" id="IPR036259">
    <property type="entry name" value="MFS_trans_sf"/>
</dbReference>
<comment type="subcellular location">
    <subcellularLocation>
        <location evidence="1">Cell membrane</location>
        <topology evidence="1">Multi-pass membrane protein</topology>
    </subcellularLocation>
</comment>
<feature type="transmembrane region" description="Helical" evidence="7">
    <location>
        <begin position="50"/>
        <end position="69"/>
    </location>
</feature>